<feature type="transmembrane region" description="Helical" evidence="1">
    <location>
        <begin position="100"/>
        <end position="117"/>
    </location>
</feature>
<dbReference type="EMBL" id="QREG01000019">
    <property type="protein sequence ID" value="RED94951.1"/>
    <property type="molecule type" value="Genomic_DNA"/>
</dbReference>
<feature type="transmembrane region" description="Helical" evidence="1">
    <location>
        <begin position="6"/>
        <end position="24"/>
    </location>
</feature>
<evidence type="ECO:0000256" key="1">
    <source>
        <dbReference type="SAM" id="Phobius"/>
    </source>
</evidence>
<feature type="transmembrane region" description="Helical" evidence="1">
    <location>
        <begin position="67"/>
        <end position="88"/>
    </location>
</feature>
<reference evidence="2 3" key="1">
    <citation type="submission" date="2018-07" db="EMBL/GenBank/DDBJ databases">
        <title>Genomic Encyclopedia of Type Strains, Phase IV (KMG-IV): sequencing the most valuable type-strain genomes for metagenomic binning, comparative biology and taxonomic classification.</title>
        <authorList>
            <person name="Goeker M."/>
        </authorList>
    </citation>
    <scope>NUCLEOTIDE SEQUENCE [LARGE SCALE GENOMIC DNA]</scope>
    <source>
        <strain evidence="2 3">DSM 4134</strain>
    </source>
</reference>
<name>A0A3D9KYT2_MARFU</name>
<proteinExistence type="predicted"/>
<organism evidence="2 3">
    <name type="scientific">Marinoscillum furvescens DSM 4134</name>
    <dbReference type="NCBI Taxonomy" id="1122208"/>
    <lineage>
        <taxon>Bacteria</taxon>
        <taxon>Pseudomonadati</taxon>
        <taxon>Bacteroidota</taxon>
        <taxon>Cytophagia</taxon>
        <taxon>Cytophagales</taxon>
        <taxon>Reichenbachiellaceae</taxon>
        <taxon>Marinoscillum</taxon>
    </lineage>
</organism>
<evidence type="ECO:0000313" key="2">
    <source>
        <dbReference type="EMBL" id="RED94951.1"/>
    </source>
</evidence>
<accession>A0A3D9KYT2</accession>
<dbReference type="Proteomes" id="UP000256779">
    <property type="component" value="Unassembled WGS sequence"/>
</dbReference>
<keyword evidence="3" id="KW-1185">Reference proteome</keyword>
<protein>
    <submittedName>
        <fullName evidence="2">Uncharacterized protein</fullName>
    </submittedName>
</protein>
<gene>
    <name evidence="2" type="ORF">C7460_11963</name>
</gene>
<feature type="transmembrane region" description="Helical" evidence="1">
    <location>
        <begin position="223"/>
        <end position="243"/>
    </location>
</feature>
<dbReference type="RefSeq" id="WP_115869453.1">
    <property type="nucleotide sequence ID" value="NZ_QREG01000019.1"/>
</dbReference>
<feature type="transmembrane region" description="Helical" evidence="1">
    <location>
        <begin position="129"/>
        <end position="147"/>
    </location>
</feature>
<sequence>MDRRNLFINGFQLCCFFVFAGRAWQHLFWDAPFRTFFWDESLLSGIVPILTGMSWHEYATSPQVDGMINGIKTFCGAVYTLLAVFSLLAHLPSLKRLRGLLLVGSGMLFLLSLLYFKEKFYQVGQLLEYSIQFGAPLLLYMALKPAVDQRRLILLMKVAIALTFTCHGLYALGYYPQPGHFVSMTLGILSIDETTARLLLKCFGWADVALSILIFVPQASRWALLYAALWGFATAAARIWANIHFDFLLTSLNQWTFETVMRIPHGLVPLLLIYPLSQYFKFGTQKEAHPKLEMSN</sequence>
<feature type="transmembrane region" description="Helical" evidence="1">
    <location>
        <begin position="154"/>
        <end position="175"/>
    </location>
</feature>
<dbReference type="OrthoDB" id="839794at2"/>
<keyword evidence="1" id="KW-1133">Transmembrane helix</keyword>
<feature type="transmembrane region" description="Helical" evidence="1">
    <location>
        <begin position="263"/>
        <end position="282"/>
    </location>
</feature>
<feature type="transmembrane region" description="Helical" evidence="1">
    <location>
        <begin position="195"/>
        <end position="216"/>
    </location>
</feature>
<evidence type="ECO:0000313" key="3">
    <source>
        <dbReference type="Proteomes" id="UP000256779"/>
    </source>
</evidence>
<comment type="caution">
    <text evidence="2">The sequence shown here is derived from an EMBL/GenBank/DDBJ whole genome shotgun (WGS) entry which is preliminary data.</text>
</comment>
<keyword evidence="1" id="KW-0472">Membrane</keyword>
<dbReference type="AlphaFoldDB" id="A0A3D9KYT2"/>
<keyword evidence="1" id="KW-0812">Transmembrane</keyword>